<dbReference type="EMBL" id="BAABHA010000010">
    <property type="protein sequence ID" value="GAA4388311.1"/>
    <property type="molecule type" value="Genomic_DNA"/>
</dbReference>
<evidence type="ECO:0000256" key="3">
    <source>
        <dbReference type="ARBA" id="ARBA00022448"/>
    </source>
</evidence>
<comment type="subcellular location">
    <subcellularLocation>
        <location evidence="1">Cell outer membrane</location>
    </subcellularLocation>
</comment>
<protein>
    <submittedName>
        <fullName evidence="8">TolC family protein</fullName>
    </submittedName>
</protein>
<gene>
    <name evidence="8" type="ORF">GCM10023186_34840</name>
</gene>
<dbReference type="Pfam" id="PF02321">
    <property type="entry name" value="OEP"/>
    <property type="match status" value="2"/>
</dbReference>
<dbReference type="Gene3D" id="1.20.1600.10">
    <property type="entry name" value="Outer membrane efflux proteins (OEP)"/>
    <property type="match status" value="1"/>
</dbReference>
<name>A0ABP8JCB2_9BACT</name>
<dbReference type="InterPro" id="IPR051906">
    <property type="entry name" value="TolC-like"/>
</dbReference>
<evidence type="ECO:0000256" key="6">
    <source>
        <dbReference type="ARBA" id="ARBA00023136"/>
    </source>
</evidence>
<keyword evidence="5" id="KW-0812">Transmembrane</keyword>
<keyword evidence="3" id="KW-0813">Transport</keyword>
<comment type="caution">
    <text evidence="8">The sequence shown here is derived from an EMBL/GenBank/DDBJ whole genome shotgun (WGS) entry which is preliminary data.</text>
</comment>
<dbReference type="SUPFAM" id="SSF56954">
    <property type="entry name" value="Outer membrane efflux proteins (OEP)"/>
    <property type="match status" value="1"/>
</dbReference>
<comment type="similarity">
    <text evidence="2">Belongs to the outer membrane factor (OMF) (TC 1.B.17) family.</text>
</comment>
<reference evidence="9" key="1">
    <citation type="journal article" date="2019" name="Int. J. Syst. Evol. Microbiol.">
        <title>The Global Catalogue of Microorganisms (GCM) 10K type strain sequencing project: providing services to taxonomists for standard genome sequencing and annotation.</title>
        <authorList>
            <consortium name="The Broad Institute Genomics Platform"/>
            <consortium name="The Broad Institute Genome Sequencing Center for Infectious Disease"/>
            <person name="Wu L."/>
            <person name="Ma J."/>
        </authorList>
    </citation>
    <scope>NUCLEOTIDE SEQUENCE [LARGE SCALE GENOMIC DNA]</scope>
    <source>
        <strain evidence="9">JCM 17924</strain>
    </source>
</reference>
<evidence type="ECO:0000313" key="9">
    <source>
        <dbReference type="Proteomes" id="UP001500454"/>
    </source>
</evidence>
<keyword evidence="9" id="KW-1185">Reference proteome</keyword>
<dbReference type="Proteomes" id="UP001500454">
    <property type="component" value="Unassembled WGS sequence"/>
</dbReference>
<sequence>MSNPLSLLRLRRLVAPGLLLLVLTTGTSVAQIPLRTPAKVAPPGLSTYASATEPVEEAEQTVQAPQDSIFALADLLTMVAETHPVARQAALQPERARQEVRQARGLLDPLASSKFYRKEFGGKDYWNIWDNTLRVPTWFGPDVKLGYERNVGPRISEQDATPLEGLSYVGLSLPLGQGLLIDERRAAVRQAQALVGLAEAERLAALNKLLFAAAKDYWTWTLTYERRQLYQTNYRLAEVRYSAVRQRVLQGDLAAIDSVEALTELQNRRAQLLQGEVEWQNATLLLSNYLWDAQQRPRELPPQFRPQPLPVAAAWAATPAQPLETLVDQARQQHPDLLKARAKIGQLEVERRLAQNKLLPKLNVDYNLLLTGRPLSSEMTYGPAPVYQNNYKLGVSFAYPLLLRQERSKLQVTQLKLRETNLGLEQTTREVATTLRATANDQRAFSEQLVVQQQVVQNAQRLREGEQIRFENGESSVFLLNSREASLLSARLKLAELQAKYAQTVAALGFAAGQAPINVSLP</sequence>
<evidence type="ECO:0000256" key="7">
    <source>
        <dbReference type="ARBA" id="ARBA00023237"/>
    </source>
</evidence>
<accession>A0ABP8JCB2</accession>
<evidence type="ECO:0000256" key="1">
    <source>
        <dbReference type="ARBA" id="ARBA00004442"/>
    </source>
</evidence>
<keyword evidence="6" id="KW-0472">Membrane</keyword>
<evidence type="ECO:0000256" key="2">
    <source>
        <dbReference type="ARBA" id="ARBA00007613"/>
    </source>
</evidence>
<proteinExistence type="inferred from homology"/>
<keyword evidence="7" id="KW-0998">Cell outer membrane</keyword>
<keyword evidence="4" id="KW-1134">Transmembrane beta strand</keyword>
<dbReference type="RefSeq" id="WP_345226393.1">
    <property type="nucleotide sequence ID" value="NZ_BAABHA010000010.1"/>
</dbReference>
<evidence type="ECO:0000256" key="5">
    <source>
        <dbReference type="ARBA" id="ARBA00022692"/>
    </source>
</evidence>
<evidence type="ECO:0000313" key="8">
    <source>
        <dbReference type="EMBL" id="GAA4388311.1"/>
    </source>
</evidence>
<dbReference type="PANTHER" id="PTHR30026:SF20">
    <property type="entry name" value="OUTER MEMBRANE PROTEIN TOLC"/>
    <property type="match status" value="1"/>
</dbReference>
<evidence type="ECO:0000256" key="4">
    <source>
        <dbReference type="ARBA" id="ARBA00022452"/>
    </source>
</evidence>
<dbReference type="PANTHER" id="PTHR30026">
    <property type="entry name" value="OUTER MEMBRANE PROTEIN TOLC"/>
    <property type="match status" value="1"/>
</dbReference>
<dbReference type="InterPro" id="IPR003423">
    <property type="entry name" value="OMP_efflux"/>
</dbReference>
<organism evidence="8 9">
    <name type="scientific">Hymenobacter koreensis</name>
    <dbReference type="NCBI Taxonomy" id="1084523"/>
    <lineage>
        <taxon>Bacteria</taxon>
        <taxon>Pseudomonadati</taxon>
        <taxon>Bacteroidota</taxon>
        <taxon>Cytophagia</taxon>
        <taxon>Cytophagales</taxon>
        <taxon>Hymenobacteraceae</taxon>
        <taxon>Hymenobacter</taxon>
    </lineage>
</organism>